<name>A0A7W5FVV6_9BURK</name>
<dbReference type="RefSeq" id="WP_183442961.1">
    <property type="nucleotide sequence ID" value="NZ_JACHXD010000014.1"/>
</dbReference>
<dbReference type="Proteomes" id="UP000541535">
    <property type="component" value="Unassembled WGS sequence"/>
</dbReference>
<reference evidence="1 2" key="1">
    <citation type="submission" date="2020-08" db="EMBL/GenBank/DDBJ databases">
        <title>Genomic Encyclopedia of Type Strains, Phase III (KMG-III): the genomes of soil and plant-associated and newly described type strains.</title>
        <authorList>
            <person name="Whitman W."/>
        </authorList>
    </citation>
    <scope>NUCLEOTIDE SEQUENCE [LARGE SCALE GENOMIC DNA]</scope>
    <source>
        <strain evidence="1 2">CECT 8897</strain>
    </source>
</reference>
<keyword evidence="2" id="KW-1185">Reference proteome</keyword>
<dbReference type="AlphaFoldDB" id="A0A7W5FVV6"/>
<comment type="caution">
    <text evidence="1">The sequence shown here is derived from an EMBL/GenBank/DDBJ whole genome shotgun (WGS) entry which is preliminary data.</text>
</comment>
<accession>A0A7W5FVV6</accession>
<sequence>MNRRDRQKGFGVIVAVVILVLLASLAAVMVRTSIGQQSASAQDIAAAYANQAARAGVEWGLYQAMTSSACAPATSLNFTGQNGFNVVVNCDATNFNEGVDAAGAPIGKTIFVISAIACNAANCPNAGAAVAGSDYVERRRMATACATKAAPPNPGGPC</sequence>
<organism evidence="1 2">
    <name type="scientific">Pseudoduganella violacea</name>
    <dbReference type="NCBI Taxonomy" id="1715466"/>
    <lineage>
        <taxon>Bacteria</taxon>
        <taxon>Pseudomonadati</taxon>
        <taxon>Pseudomonadota</taxon>
        <taxon>Betaproteobacteria</taxon>
        <taxon>Burkholderiales</taxon>
        <taxon>Oxalobacteraceae</taxon>
        <taxon>Telluria group</taxon>
        <taxon>Pseudoduganella</taxon>
    </lineage>
</organism>
<evidence type="ECO:0000313" key="2">
    <source>
        <dbReference type="Proteomes" id="UP000541535"/>
    </source>
</evidence>
<protein>
    <submittedName>
        <fullName evidence="1">MSHA biogenesis protein MshP</fullName>
    </submittedName>
</protein>
<evidence type="ECO:0000313" key="1">
    <source>
        <dbReference type="EMBL" id="MBB3121237.1"/>
    </source>
</evidence>
<dbReference type="EMBL" id="JACHXD010000014">
    <property type="protein sequence ID" value="MBB3121237.1"/>
    <property type="molecule type" value="Genomic_DNA"/>
</dbReference>
<gene>
    <name evidence="1" type="ORF">FHS03_004313</name>
</gene>
<proteinExistence type="predicted"/>